<dbReference type="Pfam" id="PF06584">
    <property type="entry name" value="DIRP"/>
    <property type="match status" value="1"/>
</dbReference>
<dbReference type="SMART" id="SM01135">
    <property type="entry name" value="DIRP"/>
    <property type="match status" value="1"/>
</dbReference>
<comment type="subcellular location">
    <subcellularLocation>
        <location evidence="1">Nucleus</location>
    </subcellularLocation>
</comment>
<feature type="compositionally biased region" description="Basic residues" evidence="3">
    <location>
        <begin position="284"/>
        <end position="299"/>
    </location>
</feature>
<keyword evidence="2" id="KW-0539">Nucleus</keyword>
<feature type="region of interest" description="Disordered" evidence="3">
    <location>
        <begin position="377"/>
        <end position="530"/>
    </location>
</feature>
<dbReference type="InterPro" id="IPR010561">
    <property type="entry name" value="LIN-9/ALY1"/>
</dbReference>
<dbReference type="GO" id="GO:0006357">
    <property type="term" value="P:regulation of transcription by RNA polymerase II"/>
    <property type="evidence" value="ECO:0007669"/>
    <property type="project" value="TreeGrafter"/>
</dbReference>
<evidence type="ECO:0000313" key="6">
    <source>
        <dbReference type="Proteomes" id="UP000015105"/>
    </source>
</evidence>
<dbReference type="InterPro" id="IPR033471">
    <property type="entry name" value="DIRP"/>
</dbReference>
<dbReference type="InterPro" id="IPR009057">
    <property type="entry name" value="Homeodomain-like_sf"/>
</dbReference>
<dbReference type="GO" id="GO:0005654">
    <property type="term" value="C:nucleoplasm"/>
    <property type="evidence" value="ECO:0007669"/>
    <property type="project" value="TreeGrafter"/>
</dbReference>
<dbReference type="GO" id="GO:0017053">
    <property type="term" value="C:transcription repressor complex"/>
    <property type="evidence" value="ECO:0007669"/>
    <property type="project" value="InterPro"/>
</dbReference>
<feature type="compositionally biased region" description="Basic and acidic residues" evidence="3">
    <location>
        <begin position="259"/>
        <end position="268"/>
    </location>
</feature>
<dbReference type="GO" id="GO:0051726">
    <property type="term" value="P:regulation of cell cycle"/>
    <property type="evidence" value="ECO:0007669"/>
    <property type="project" value="TreeGrafter"/>
</dbReference>
<dbReference type="GO" id="GO:0003677">
    <property type="term" value="F:DNA binding"/>
    <property type="evidence" value="ECO:0007669"/>
    <property type="project" value="TreeGrafter"/>
</dbReference>
<dbReference type="PANTHER" id="PTHR21689:SF2">
    <property type="entry name" value="PROTEIN LIN-9 HOMOLOG"/>
    <property type="match status" value="1"/>
</dbReference>
<name>A0A453JG33_AEGTS</name>
<reference evidence="5" key="4">
    <citation type="submission" date="2019-03" db="UniProtKB">
        <authorList>
            <consortium name="EnsemblPlants"/>
        </authorList>
    </citation>
    <scope>IDENTIFICATION</scope>
</reference>
<accession>A0A453JG33</accession>
<dbReference type="CDD" id="cd00167">
    <property type="entry name" value="SANT"/>
    <property type="match status" value="1"/>
</dbReference>
<feature type="region of interest" description="Disordered" evidence="3">
    <location>
        <begin position="205"/>
        <end position="349"/>
    </location>
</feature>
<dbReference type="Pfam" id="PF00249">
    <property type="entry name" value="Myb_DNA-binding"/>
    <property type="match status" value="1"/>
</dbReference>
<dbReference type="Gene3D" id="1.20.58.1880">
    <property type="match status" value="1"/>
</dbReference>
<dbReference type="GO" id="GO:0006351">
    <property type="term" value="P:DNA-templated transcription"/>
    <property type="evidence" value="ECO:0007669"/>
    <property type="project" value="InterPro"/>
</dbReference>
<reference evidence="5" key="5">
    <citation type="journal article" date="2021" name="G3 (Bethesda)">
        <title>Aegilops tauschii genome assembly Aet v5.0 features greater sequence contiguity and improved annotation.</title>
        <authorList>
            <person name="Wang L."/>
            <person name="Zhu T."/>
            <person name="Rodriguez J.C."/>
            <person name="Deal K.R."/>
            <person name="Dubcovsky J."/>
            <person name="McGuire P.E."/>
            <person name="Lux T."/>
            <person name="Spannagl M."/>
            <person name="Mayer K.F.X."/>
            <person name="Baldrich P."/>
            <person name="Meyers B.C."/>
            <person name="Huo N."/>
            <person name="Gu Y.Q."/>
            <person name="Zhou H."/>
            <person name="Devos K.M."/>
            <person name="Bennetzen J.L."/>
            <person name="Unver T."/>
            <person name="Budak H."/>
            <person name="Gulick P.J."/>
            <person name="Galiba G."/>
            <person name="Kalapos B."/>
            <person name="Nelson D.R."/>
            <person name="Li P."/>
            <person name="You F.M."/>
            <person name="Luo M.C."/>
            <person name="Dvorak J."/>
        </authorList>
    </citation>
    <scope>NUCLEOTIDE SEQUENCE [LARGE SCALE GENOMIC DNA]</scope>
    <source>
        <strain evidence="5">cv. AL8/78</strain>
    </source>
</reference>
<reference evidence="6" key="2">
    <citation type="journal article" date="2017" name="Nat. Plants">
        <title>The Aegilops tauschii genome reveals multiple impacts of transposons.</title>
        <authorList>
            <person name="Zhao G."/>
            <person name="Zou C."/>
            <person name="Li K."/>
            <person name="Wang K."/>
            <person name="Li T."/>
            <person name="Gao L."/>
            <person name="Zhang X."/>
            <person name="Wang H."/>
            <person name="Yang Z."/>
            <person name="Liu X."/>
            <person name="Jiang W."/>
            <person name="Mao L."/>
            <person name="Kong X."/>
            <person name="Jiao Y."/>
            <person name="Jia J."/>
        </authorList>
    </citation>
    <scope>NUCLEOTIDE SEQUENCE [LARGE SCALE GENOMIC DNA]</scope>
    <source>
        <strain evidence="6">cv. AL8/78</strain>
    </source>
</reference>
<protein>
    <recommendedName>
        <fullName evidence="4">DIRP domain-containing protein</fullName>
    </recommendedName>
</protein>
<evidence type="ECO:0000256" key="2">
    <source>
        <dbReference type="ARBA" id="ARBA00023242"/>
    </source>
</evidence>
<feature type="compositionally biased region" description="Basic and acidic residues" evidence="3">
    <location>
        <begin position="391"/>
        <end position="402"/>
    </location>
</feature>
<evidence type="ECO:0000256" key="1">
    <source>
        <dbReference type="ARBA" id="ARBA00004123"/>
    </source>
</evidence>
<feature type="domain" description="DIRP" evidence="4">
    <location>
        <begin position="588"/>
        <end position="689"/>
    </location>
</feature>
<evidence type="ECO:0000259" key="4">
    <source>
        <dbReference type="SMART" id="SM01135"/>
    </source>
</evidence>
<dbReference type="InterPro" id="IPR001005">
    <property type="entry name" value="SANT/Myb"/>
</dbReference>
<dbReference type="PANTHER" id="PTHR21689">
    <property type="entry name" value="LIN-9"/>
    <property type="match status" value="1"/>
</dbReference>
<feature type="compositionally biased region" description="Basic and acidic residues" evidence="3">
    <location>
        <begin position="442"/>
        <end position="466"/>
    </location>
</feature>
<feature type="compositionally biased region" description="Polar residues" evidence="3">
    <location>
        <begin position="205"/>
        <end position="220"/>
    </location>
</feature>
<reference evidence="6" key="1">
    <citation type="journal article" date="2014" name="Science">
        <title>Ancient hybridizations among the ancestral genomes of bread wheat.</title>
        <authorList>
            <consortium name="International Wheat Genome Sequencing Consortium,"/>
            <person name="Marcussen T."/>
            <person name="Sandve S.R."/>
            <person name="Heier L."/>
            <person name="Spannagl M."/>
            <person name="Pfeifer M."/>
            <person name="Jakobsen K.S."/>
            <person name="Wulff B.B."/>
            <person name="Steuernagel B."/>
            <person name="Mayer K.F."/>
            <person name="Olsen O.A."/>
        </authorList>
    </citation>
    <scope>NUCLEOTIDE SEQUENCE [LARGE SCALE GENOMIC DNA]</scope>
    <source>
        <strain evidence="6">cv. AL8/78</strain>
    </source>
</reference>
<proteinExistence type="predicted"/>
<sequence length="827" mass="92405">MKKKLSDLGSQWSKDELERFYAAYRKYGKDWRKVAGAVHDRTSDMVEALYNMNRAYLSLPEGTATAAGLIAMMTDHYNILDGSNSDHESNGSPKTSRKPQKRGRAKLQSVSKASDTRYPDLLQSQPASSSYGCLSLLKKKRSGDLFVGNKPRAVGKRTPRVPVASMYQRDDKIGPSNRQAKPDANNGDDEGALAALALAEVCQRGSPQVSQTSGRSSGQMFLSPGKSIDRKNADSEMGSSKMHGFQVEADYPEGSLGSREAETGDYPKDASYFLNNEGSVSGKSKPKVKRSQKRRKKAAHKTEDQFEDDREACSGTEEGCSSRKAKDISDLDVFGSKGSWPSNKSNKRSRQLFFGDELSALDALHTLADISVNILQPSSIAESESSAQFKDGSKDNESDDKPSVPAAVSLFDKKDKPRKTKKIKRQSEIAGNEVVTRKKARLSKDHHHDGSTSEVKQDDCKCGVKMEKKKRKSSILKISKDEKNTLKDSEKTEASAEEGKVSSNKAMDTVDTTENAITQQSDSASKSKSRRKLGILKALAPESKPAEGADDSCDNVSYPVNNVTELKDKLSHCLSSRFLRRWCMSEWFYSAIDYPWFAKSEFVEYLNHVKLGHVPRLTRVEWGVIRSSLGKPRRLSKQFLQEEREKLSQYRESVRQHYAELQSGVREGLPTDLARPLAVGQRVIACHPKTRELHDGSVLTVDRNRCRVQFDRPELGVEFVMDIDCMPLHPLENFPESLRRQNIVNKYYSSFSEVKFEDRSKEYGGGGAPRFIPNVSFDSAGATVTPGMHLIRLHRPKPQQTRLQSLHSRQCTASHVHCHRFRKGKQI</sequence>
<dbReference type="Gramene" id="AET5Gv20018400.17">
    <property type="protein sequence ID" value="AET5Gv20018400.17"/>
    <property type="gene ID" value="AET5Gv20018400"/>
</dbReference>
<feature type="region of interest" description="Disordered" evidence="3">
    <location>
        <begin position="81"/>
        <end position="128"/>
    </location>
</feature>
<evidence type="ECO:0000256" key="3">
    <source>
        <dbReference type="SAM" id="MobiDB-lite"/>
    </source>
</evidence>
<dbReference type="EnsemblPlants" id="AET5Gv20018400.17">
    <property type="protein sequence ID" value="AET5Gv20018400.17"/>
    <property type="gene ID" value="AET5Gv20018400"/>
</dbReference>
<dbReference type="Proteomes" id="UP000015105">
    <property type="component" value="Chromosome 5D"/>
</dbReference>
<feature type="compositionally biased region" description="Basic residues" evidence="3">
    <location>
        <begin position="95"/>
        <end position="105"/>
    </location>
</feature>
<dbReference type="AlphaFoldDB" id="A0A453JG33"/>
<evidence type="ECO:0000313" key="5">
    <source>
        <dbReference type="EnsemblPlants" id="AET5Gv20018400.17"/>
    </source>
</evidence>
<feature type="compositionally biased region" description="Basic and acidic residues" evidence="3">
    <location>
        <begin position="478"/>
        <end position="500"/>
    </location>
</feature>
<feature type="compositionally biased region" description="Polar residues" evidence="3">
    <location>
        <begin position="501"/>
        <end position="524"/>
    </location>
</feature>
<dbReference type="SUPFAM" id="SSF46689">
    <property type="entry name" value="Homeodomain-like"/>
    <property type="match status" value="1"/>
</dbReference>
<organism evidence="5 6">
    <name type="scientific">Aegilops tauschii subsp. strangulata</name>
    <name type="common">Goatgrass</name>
    <dbReference type="NCBI Taxonomy" id="200361"/>
    <lineage>
        <taxon>Eukaryota</taxon>
        <taxon>Viridiplantae</taxon>
        <taxon>Streptophyta</taxon>
        <taxon>Embryophyta</taxon>
        <taxon>Tracheophyta</taxon>
        <taxon>Spermatophyta</taxon>
        <taxon>Magnoliopsida</taxon>
        <taxon>Liliopsida</taxon>
        <taxon>Poales</taxon>
        <taxon>Poaceae</taxon>
        <taxon>BOP clade</taxon>
        <taxon>Pooideae</taxon>
        <taxon>Triticodae</taxon>
        <taxon>Triticeae</taxon>
        <taxon>Triticinae</taxon>
        <taxon>Aegilops</taxon>
    </lineage>
</organism>
<feature type="region of interest" description="Disordered" evidence="3">
    <location>
        <begin position="169"/>
        <end position="189"/>
    </location>
</feature>
<keyword evidence="6" id="KW-1185">Reference proteome</keyword>
<feature type="compositionally biased region" description="Basic and acidic residues" evidence="3">
    <location>
        <begin position="320"/>
        <end position="329"/>
    </location>
</feature>
<feature type="compositionally biased region" description="Polar residues" evidence="3">
    <location>
        <begin position="377"/>
        <end position="388"/>
    </location>
</feature>
<reference evidence="5" key="3">
    <citation type="journal article" date="2017" name="Nature">
        <title>Genome sequence of the progenitor of the wheat D genome Aegilops tauschii.</title>
        <authorList>
            <person name="Luo M.C."/>
            <person name="Gu Y.Q."/>
            <person name="Puiu D."/>
            <person name="Wang H."/>
            <person name="Twardziok S.O."/>
            <person name="Deal K.R."/>
            <person name="Huo N."/>
            <person name="Zhu T."/>
            <person name="Wang L."/>
            <person name="Wang Y."/>
            <person name="McGuire P.E."/>
            <person name="Liu S."/>
            <person name="Long H."/>
            <person name="Ramasamy R.K."/>
            <person name="Rodriguez J.C."/>
            <person name="Van S.L."/>
            <person name="Yuan L."/>
            <person name="Wang Z."/>
            <person name="Xia Z."/>
            <person name="Xiao L."/>
            <person name="Anderson O.D."/>
            <person name="Ouyang S."/>
            <person name="Liang Y."/>
            <person name="Zimin A.V."/>
            <person name="Pertea G."/>
            <person name="Qi P."/>
            <person name="Bennetzen J.L."/>
            <person name="Dai X."/>
            <person name="Dawson M.W."/>
            <person name="Muller H.G."/>
            <person name="Kugler K."/>
            <person name="Rivarola-Duarte L."/>
            <person name="Spannagl M."/>
            <person name="Mayer K.F.X."/>
            <person name="Lu F.H."/>
            <person name="Bevan M.W."/>
            <person name="Leroy P."/>
            <person name="Li P."/>
            <person name="You F.M."/>
            <person name="Sun Q."/>
            <person name="Liu Z."/>
            <person name="Lyons E."/>
            <person name="Wicker T."/>
            <person name="Salzberg S.L."/>
            <person name="Devos K.M."/>
            <person name="Dvorak J."/>
        </authorList>
    </citation>
    <scope>NUCLEOTIDE SEQUENCE [LARGE SCALE GENOMIC DNA]</scope>
    <source>
        <strain evidence="5">cv. AL8/78</strain>
    </source>
</reference>